<dbReference type="Proteomes" id="UP000664218">
    <property type="component" value="Unassembled WGS sequence"/>
</dbReference>
<dbReference type="Gene3D" id="3.90.70.10">
    <property type="entry name" value="Cysteine proteinases"/>
    <property type="match status" value="1"/>
</dbReference>
<organism evidence="3 4">
    <name type="scientific">Proteiniclasticum aestuarii</name>
    <dbReference type="NCBI Taxonomy" id="2817862"/>
    <lineage>
        <taxon>Bacteria</taxon>
        <taxon>Bacillati</taxon>
        <taxon>Bacillota</taxon>
        <taxon>Clostridia</taxon>
        <taxon>Eubacteriales</taxon>
        <taxon>Clostridiaceae</taxon>
        <taxon>Proteiniclasticum</taxon>
    </lineage>
</organism>
<dbReference type="InterPro" id="IPR038765">
    <property type="entry name" value="Papain-like_cys_pep_sf"/>
</dbReference>
<name>A0A939KJX2_9CLOT</name>
<dbReference type="SUPFAM" id="SSF54001">
    <property type="entry name" value="Cysteine proteinases"/>
    <property type="match status" value="1"/>
</dbReference>
<dbReference type="Pfam" id="PF08239">
    <property type="entry name" value="SH3_3"/>
    <property type="match status" value="3"/>
</dbReference>
<gene>
    <name evidence="3" type="ORF">J3A84_03640</name>
</gene>
<protein>
    <submittedName>
        <fullName evidence="3">SH3 domain-containing protein</fullName>
    </submittedName>
</protein>
<comment type="caution">
    <text evidence="3">The sequence shown here is derived from an EMBL/GenBank/DDBJ whole genome shotgun (WGS) entry which is preliminary data.</text>
</comment>
<dbReference type="PROSITE" id="PS51781">
    <property type="entry name" value="SH3B"/>
    <property type="match status" value="3"/>
</dbReference>
<dbReference type="AlphaFoldDB" id="A0A939KJX2"/>
<evidence type="ECO:0000256" key="1">
    <source>
        <dbReference type="SAM" id="SignalP"/>
    </source>
</evidence>
<dbReference type="InterPro" id="IPR052354">
    <property type="entry name" value="Cell_Wall_Dynamics_Protein"/>
</dbReference>
<dbReference type="RefSeq" id="WP_207598653.1">
    <property type="nucleotide sequence ID" value="NZ_JAFNJU010000002.1"/>
</dbReference>
<feature type="domain" description="SH3b" evidence="2">
    <location>
        <begin position="272"/>
        <end position="334"/>
    </location>
</feature>
<dbReference type="InterPro" id="IPR003646">
    <property type="entry name" value="SH3-like_bac-type"/>
</dbReference>
<keyword evidence="4" id="KW-1185">Reference proteome</keyword>
<dbReference type="InterPro" id="IPR039564">
    <property type="entry name" value="Peptidase_C39-like"/>
</dbReference>
<evidence type="ECO:0000259" key="2">
    <source>
        <dbReference type="PROSITE" id="PS51781"/>
    </source>
</evidence>
<dbReference type="Gene3D" id="2.30.30.40">
    <property type="entry name" value="SH3 Domains"/>
    <property type="match status" value="3"/>
</dbReference>
<feature type="domain" description="SH3b" evidence="2">
    <location>
        <begin position="123"/>
        <end position="185"/>
    </location>
</feature>
<accession>A0A939KJX2</accession>
<evidence type="ECO:0000313" key="3">
    <source>
        <dbReference type="EMBL" id="MBO1264135.1"/>
    </source>
</evidence>
<dbReference type="PANTHER" id="PTHR34408:SF1">
    <property type="entry name" value="GLYCOSYL HYDROLASE FAMILY 19 DOMAIN-CONTAINING PROTEIN HI_1415"/>
    <property type="match status" value="1"/>
</dbReference>
<evidence type="ECO:0000313" key="4">
    <source>
        <dbReference type="Proteomes" id="UP000664218"/>
    </source>
</evidence>
<proteinExistence type="predicted"/>
<dbReference type="SMART" id="SM00287">
    <property type="entry name" value="SH3b"/>
    <property type="match status" value="3"/>
</dbReference>
<keyword evidence="1" id="KW-0732">Signal</keyword>
<feature type="domain" description="SH3b" evidence="2">
    <location>
        <begin position="200"/>
        <end position="262"/>
    </location>
</feature>
<feature type="chain" id="PRO_5038627262" evidence="1">
    <location>
        <begin position="29"/>
        <end position="528"/>
    </location>
</feature>
<dbReference type="PANTHER" id="PTHR34408">
    <property type="entry name" value="FAMILY PROTEIN, PUTATIVE-RELATED"/>
    <property type="match status" value="1"/>
</dbReference>
<feature type="signal peptide" evidence="1">
    <location>
        <begin position="1"/>
        <end position="28"/>
    </location>
</feature>
<sequence>MRSENLKRLIAKITLMTLLTASSPVVFSAPFGSPLSQEPSVVMAAETGTVTVTCSALWTYSRAAWSAKIEVVGKGASFTVVDKVTVDGREMYRLDNGRYITANTAYVSFKAAGTAPTPSAPAATGEMVTTANLYMRTGPGTSYESIRIIPNGARVAVSESSNGWYKVTYGGSTGWSSGNYLKSVSTAQPAPAPAPSEPVKSSQMTTTVNLYMRTGPGTSYSSVRIIPSGAKVTAYETRDGWVKVSYGGSTGWSSGKYLKAVTVAAPPAGEVSTSYMKTTVNLNMRAGVGTSYSVLATMPAGTVVPVSGSSGGWFKVTYNGKTGWASGTYLKAVANYSEKVLDLPYINQYSPVYAPMGCEGASLLMALQYKESTSMGLKEFLEKMPKTERNPFEGFASTPFAVVKGDPEIFQSIFPEALTAYGKKYDANVVNISGYTTAQLKAEIDKGNPVVAYVTTRDYEAPKWKEYDMGEAGIVNIVDNMHVMVLTGYNSEGDYHVTDPASSRNKYWVSREKFEASYNALKWAVVVR</sequence>
<dbReference type="EMBL" id="JAFNJU010000002">
    <property type="protein sequence ID" value="MBO1264135.1"/>
    <property type="molecule type" value="Genomic_DNA"/>
</dbReference>
<reference evidence="3" key="1">
    <citation type="submission" date="2021-03" db="EMBL/GenBank/DDBJ databases">
        <title>Proteiniclasticum marinus sp. nov., isolated from tidal flat sediment.</title>
        <authorList>
            <person name="Namirimu T."/>
            <person name="Yang J.-A."/>
            <person name="Yang S.-H."/>
            <person name="Kim Y.-J."/>
            <person name="Kwon K.K."/>
        </authorList>
    </citation>
    <scope>NUCLEOTIDE SEQUENCE</scope>
    <source>
        <strain evidence="3">SCR006</strain>
    </source>
</reference>
<dbReference type="Pfam" id="PF13529">
    <property type="entry name" value="Peptidase_C39_2"/>
    <property type="match status" value="1"/>
</dbReference>